<dbReference type="PROSITE" id="PS51186">
    <property type="entry name" value="GNAT"/>
    <property type="match status" value="1"/>
</dbReference>
<dbReference type="Proteomes" id="UP000180043">
    <property type="component" value="Unassembled WGS sequence"/>
</dbReference>
<organism evidence="5 6">
    <name type="scientific">Mycobacteroides chelonae</name>
    <name type="common">Mycobacterium chelonae</name>
    <dbReference type="NCBI Taxonomy" id="1774"/>
    <lineage>
        <taxon>Bacteria</taxon>
        <taxon>Bacillati</taxon>
        <taxon>Actinomycetota</taxon>
        <taxon>Actinomycetes</taxon>
        <taxon>Mycobacteriales</taxon>
        <taxon>Mycobacteriaceae</taxon>
        <taxon>Mycobacteroides</taxon>
    </lineage>
</organism>
<dbReference type="PANTHER" id="PTHR43877">
    <property type="entry name" value="AMINOALKYLPHOSPHONATE N-ACETYLTRANSFERASE-RELATED-RELATED"/>
    <property type="match status" value="1"/>
</dbReference>
<dbReference type="SUPFAM" id="SSF55729">
    <property type="entry name" value="Acyl-CoA N-acyltransferases (Nat)"/>
    <property type="match status" value="1"/>
</dbReference>
<proteinExistence type="predicted"/>
<evidence type="ECO:0000256" key="1">
    <source>
        <dbReference type="ARBA" id="ARBA00022679"/>
    </source>
</evidence>
<dbReference type="InterPro" id="IPR000182">
    <property type="entry name" value="GNAT_dom"/>
</dbReference>
<evidence type="ECO:0000313" key="5">
    <source>
        <dbReference type="EMBL" id="OHU60259.1"/>
    </source>
</evidence>
<dbReference type="Pfam" id="PF00583">
    <property type="entry name" value="Acetyltransf_1"/>
    <property type="match status" value="1"/>
</dbReference>
<keyword evidence="2" id="KW-0012">Acyltransferase</keyword>
<dbReference type="EMBL" id="MLIQ01000011">
    <property type="protein sequence ID" value="OHU60259.1"/>
    <property type="molecule type" value="Genomic_DNA"/>
</dbReference>
<sequence>MTDALVDGLRSFNRTVTQRIGVLESEYLTRDRPLGQSRVLWEIGANGSRLSGGCDIRELRARLGLDSGYLSRLLRALEGGGLIEVNAADGDTRVRTARLTPAGHTELSELDRRSDDLARSILEPLSISQRQRLADAMAEVERLFVASQVQIAVMDTRSPEARYCIRAYFDEISARFSGGFDPALTLPAGDAELCAPAGLFLVATLHEEPVGCGGLKLLRNAGGIIETAEVKRVWISPNVRGMGLGKRILAELEQRAITHGARTIRLDTNRALTEAIAMYRSAGYSEVVAFNDEKYAHHWFEKRLS</sequence>
<dbReference type="InterPro" id="IPR036390">
    <property type="entry name" value="WH_DNA-bd_sf"/>
</dbReference>
<name>A0A1S1LUD5_MYCCH</name>
<feature type="domain" description="N-acetyltransferase" evidence="4">
    <location>
        <begin position="159"/>
        <end position="305"/>
    </location>
</feature>
<dbReference type="Gene3D" id="3.40.630.30">
    <property type="match status" value="1"/>
</dbReference>
<dbReference type="GO" id="GO:0003700">
    <property type="term" value="F:DNA-binding transcription factor activity"/>
    <property type="evidence" value="ECO:0007669"/>
    <property type="project" value="InterPro"/>
</dbReference>
<dbReference type="SUPFAM" id="SSF46785">
    <property type="entry name" value="Winged helix' DNA-binding domain"/>
    <property type="match status" value="1"/>
</dbReference>
<evidence type="ECO:0000256" key="2">
    <source>
        <dbReference type="ARBA" id="ARBA00023315"/>
    </source>
</evidence>
<dbReference type="PANTHER" id="PTHR43877:SF2">
    <property type="entry name" value="AMINOALKYLPHOSPHONATE N-ACETYLTRANSFERASE-RELATED"/>
    <property type="match status" value="1"/>
</dbReference>
<dbReference type="InterPro" id="IPR016181">
    <property type="entry name" value="Acyl_CoA_acyltransferase"/>
</dbReference>
<keyword evidence="1" id="KW-0808">Transferase</keyword>
<protein>
    <submittedName>
        <fullName evidence="5">MarR family transcriptional regulator</fullName>
    </submittedName>
</protein>
<evidence type="ECO:0000259" key="3">
    <source>
        <dbReference type="PROSITE" id="PS50995"/>
    </source>
</evidence>
<dbReference type="InterPro" id="IPR000835">
    <property type="entry name" value="HTH_MarR-typ"/>
</dbReference>
<dbReference type="RefSeq" id="WP_057969343.1">
    <property type="nucleotide sequence ID" value="NZ_MLII01000028.1"/>
</dbReference>
<dbReference type="AlphaFoldDB" id="A0A1S1LUD5"/>
<dbReference type="InterPro" id="IPR036388">
    <property type="entry name" value="WH-like_DNA-bd_sf"/>
</dbReference>
<dbReference type="Gene3D" id="1.10.10.10">
    <property type="entry name" value="Winged helix-like DNA-binding domain superfamily/Winged helix DNA-binding domain"/>
    <property type="match status" value="1"/>
</dbReference>
<dbReference type="InterPro" id="IPR050832">
    <property type="entry name" value="Bact_Acetyltransf"/>
</dbReference>
<dbReference type="Pfam" id="PF12802">
    <property type="entry name" value="MarR_2"/>
    <property type="match status" value="1"/>
</dbReference>
<feature type="domain" description="HTH marR-type" evidence="3">
    <location>
        <begin position="2"/>
        <end position="142"/>
    </location>
</feature>
<evidence type="ECO:0000259" key="4">
    <source>
        <dbReference type="PROSITE" id="PS51186"/>
    </source>
</evidence>
<dbReference type="CDD" id="cd04301">
    <property type="entry name" value="NAT_SF"/>
    <property type="match status" value="1"/>
</dbReference>
<accession>A0A1S1LUD5</accession>
<gene>
    <name evidence="5" type="ORF">BKG82_07295</name>
</gene>
<reference evidence="5 6" key="1">
    <citation type="submission" date="2016-10" db="EMBL/GenBank/DDBJ databases">
        <title>Evaluation of Human, Veterinary and Environmental Mycobacterium chelonae Isolates by Core Genome Phylogenomic Analysis, Targeted Gene Comparison, and Anti-microbial Susceptibility Patterns: A Tale of Mistaken Identities.</title>
        <authorList>
            <person name="Fogelson S.B."/>
            <person name="Camus A.C."/>
            <person name="Lorenz W."/>
            <person name="Vasireddy R."/>
            <person name="Vasireddy S."/>
            <person name="Smith T."/>
            <person name="Brown-Elliott B.A."/>
            <person name="Wallace R.J.Jr."/>
            <person name="Hasan N.A."/>
            <person name="Reischl U."/>
            <person name="Sanchez S."/>
        </authorList>
    </citation>
    <scope>NUCLEOTIDE SEQUENCE [LARGE SCALE GENOMIC DNA]</scope>
    <source>
        <strain evidence="5 6">15515</strain>
    </source>
</reference>
<comment type="caution">
    <text evidence="5">The sequence shown here is derived from an EMBL/GenBank/DDBJ whole genome shotgun (WGS) entry which is preliminary data.</text>
</comment>
<dbReference type="PROSITE" id="PS50995">
    <property type="entry name" value="HTH_MARR_2"/>
    <property type="match status" value="1"/>
</dbReference>
<evidence type="ECO:0000313" key="6">
    <source>
        <dbReference type="Proteomes" id="UP000180043"/>
    </source>
</evidence>
<dbReference type="GO" id="GO:0016747">
    <property type="term" value="F:acyltransferase activity, transferring groups other than amino-acyl groups"/>
    <property type="evidence" value="ECO:0007669"/>
    <property type="project" value="InterPro"/>
</dbReference>